<comment type="caution">
    <text evidence="3">The sequence shown here is derived from an EMBL/GenBank/DDBJ whole genome shotgun (WGS) entry which is preliminary data.</text>
</comment>
<dbReference type="InterPro" id="IPR047767">
    <property type="entry name" value="PSP1-like"/>
</dbReference>
<dbReference type="Pfam" id="PF04468">
    <property type="entry name" value="PSP1"/>
    <property type="match status" value="1"/>
</dbReference>
<evidence type="ECO:0000259" key="2">
    <source>
        <dbReference type="PROSITE" id="PS51411"/>
    </source>
</evidence>
<dbReference type="Proteomes" id="UP001476247">
    <property type="component" value="Unassembled WGS sequence"/>
</dbReference>
<accession>A0ABP9XMH6</accession>
<feature type="compositionally biased region" description="Polar residues" evidence="1">
    <location>
        <begin position="52"/>
        <end position="64"/>
    </location>
</feature>
<feature type="domain" description="PSP1 C-terminal" evidence="2">
    <location>
        <begin position="418"/>
        <end position="500"/>
    </location>
</feature>
<keyword evidence="4" id="KW-1185">Reference proteome</keyword>
<dbReference type="NCBIfam" id="NF041131">
    <property type="entry name" value="RicT_YaaT_fam"/>
    <property type="match status" value="1"/>
</dbReference>
<dbReference type="PANTHER" id="PTHR43830">
    <property type="entry name" value="PROTEIN PSP1"/>
    <property type="match status" value="1"/>
</dbReference>
<proteinExistence type="predicted"/>
<dbReference type="InterPro" id="IPR007557">
    <property type="entry name" value="PSP1_C"/>
</dbReference>
<sequence length="500" mass="56965">MTLVSEWTPEKWKEDEDEAIDISKDIEEEPDWKVVGSPSRRESSSFRVLDSPPNSNQSAFSVPLQQQEYRRSSISSDKGWGSFGGFQWEGPSIFDEELNTVPKNTLLPPNTPDSLYDPTTSSILSVPMLSNISLEPSSYKPQRSLSFSMGQEPNFFGYDNNSEMYARSALAPTMEEDEEHDSFDDAYLRTRSQSSNAVFGINNNNNSASYWNTNHRPTMPNRRSSLGFVSFLSLTEKETTTTTTTVTSNTQHRRMSQPEYNFNDIIPNGPPNSSSSSFLMRHHQLSDKINPSKSVSSSIIKQPTIVSENMTGSLSTPQQQQVGTAVGKGMLLLRLPARIPLYMVEFKSGRTDFYYVSDPSVKVSIEDLVIVEADRGEDLGKVATDILSVDQVVLLQNKTKVISNNDDLEKSTNDSHVKRIYRQALPDEINMLNLKDQDEQKALSVCLQKINNRKLPMEVVDAEFQWDRRKLTFYFIAERRIDFRELVRELFKIYKTRIWM</sequence>
<feature type="region of interest" description="Disordered" evidence="1">
    <location>
        <begin position="1"/>
        <end position="64"/>
    </location>
</feature>
<reference evidence="3 4" key="1">
    <citation type="submission" date="2024-04" db="EMBL/GenBank/DDBJ databases">
        <title>genome sequences of Mucor flavus KT1a and Helicostylum pulchrum KT1b strains isolation_sourced from the surface of a dry-aged beef.</title>
        <authorList>
            <person name="Toyotome T."/>
            <person name="Hosono M."/>
            <person name="Torimaru M."/>
            <person name="Fukuda K."/>
            <person name="Mikami N."/>
        </authorList>
    </citation>
    <scope>NUCLEOTIDE SEQUENCE [LARGE SCALE GENOMIC DNA]</scope>
    <source>
        <strain evidence="3 4">KT1b</strain>
    </source>
</reference>
<feature type="compositionally biased region" description="Acidic residues" evidence="1">
    <location>
        <begin position="15"/>
        <end position="30"/>
    </location>
</feature>
<dbReference type="PROSITE" id="PS51411">
    <property type="entry name" value="PSP1_C"/>
    <property type="match status" value="1"/>
</dbReference>
<gene>
    <name evidence="3" type="ORF">HPULCUR_001329</name>
</gene>
<evidence type="ECO:0000256" key="1">
    <source>
        <dbReference type="SAM" id="MobiDB-lite"/>
    </source>
</evidence>
<dbReference type="PANTHER" id="PTHR43830:SF3">
    <property type="entry name" value="PROTEIN PSP1"/>
    <property type="match status" value="1"/>
</dbReference>
<dbReference type="EMBL" id="BAABUJ010000005">
    <property type="protein sequence ID" value="GAA5795964.1"/>
    <property type="molecule type" value="Genomic_DNA"/>
</dbReference>
<name>A0ABP9XMH6_9FUNG</name>
<organism evidence="3 4">
    <name type="scientific">Helicostylum pulchrum</name>
    <dbReference type="NCBI Taxonomy" id="562976"/>
    <lineage>
        <taxon>Eukaryota</taxon>
        <taxon>Fungi</taxon>
        <taxon>Fungi incertae sedis</taxon>
        <taxon>Mucoromycota</taxon>
        <taxon>Mucoromycotina</taxon>
        <taxon>Mucoromycetes</taxon>
        <taxon>Mucorales</taxon>
        <taxon>Mucorineae</taxon>
        <taxon>Mucoraceae</taxon>
        <taxon>Helicostylum</taxon>
    </lineage>
</organism>
<evidence type="ECO:0000313" key="3">
    <source>
        <dbReference type="EMBL" id="GAA5795964.1"/>
    </source>
</evidence>
<protein>
    <recommendedName>
        <fullName evidence="2">PSP1 C-terminal domain-containing protein</fullName>
    </recommendedName>
</protein>
<evidence type="ECO:0000313" key="4">
    <source>
        <dbReference type="Proteomes" id="UP001476247"/>
    </source>
</evidence>